<evidence type="ECO:0000313" key="1">
    <source>
        <dbReference type="EMBL" id="GAH80549.1"/>
    </source>
</evidence>
<accession>X1JQK6</accession>
<name>X1JQK6_9ZZZZ</name>
<sequence>EKKGGPEDVNLYLPLDYTRGRNKFIAIKERW</sequence>
<comment type="caution">
    <text evidence="1">The sequence shown here is derived from an EMBL/GenBank/DDBJ whole genome shotgun (WGS) entry which is preliminary data.</text>
</comment>
<feature type="non-terminal residue" evidence="1">
    <location>
        <position position="1"/>
    </location>
</feature>
<proteinExistence type="predicted"/>
<organism evidence="1">
    <name type="scientific">marine sediment metagenome</name>
    <dbReference type="NCBI Taxonomy" id="412755"/>
    <lineage>
        <taxon>unclassified sequences</taxon>
        <taxon>metagenomes</taxon>
        <taxon>ecological metagenomes</taxon>
    </lineage>
</organism>
<dbReference type="EMBL" id="BARU01042041">
    <property type="protein sequence ID" value="GAH80549.1"/>
    <property type="molecule type" value="Genomic_DNA"/>
</dbReference>
<reference evidence="1" key="1">
    <citation type="journal article" date="2014" name="Front. Microbiol.">
        <title>High frequency of phylogenetically diverse reductive dehalogenase-homologous genes in deep subseafloor sedimentary metagenomes.</title>
        <authorList>
            <person name="Kawai M."/>
            <person name="Futagami T."/>
            <person name="Toyoda A."/>
            <person name="Takaki Y."/>
            <person name="Nishi S."/>
            <person name="Hori S."/>
            <person name="Arai W."/>
            <person name="Tsubouchi T."/>
            <person name="Morono Y."/>
            <person name="Uchiyama I."/>
            <person name="Ito T."/>
            <person name="Fujiyama A."/>
            <person name="Inagaki F."/>
            <person name="Takami H."/>
        </authorList>
    </citation>
    <scope>NUCLEOTIDE SEQUENCE</scope>
    <source>
        <strain evidence="1">Expedition CK06-06</strain>
    </source>
</reference>
<dbReference type="AlphaFoldDB" id="X1JQK6"/>
<protein>
    <submittedName>
        <fullName evidence="1">Uncharacterized protein</fullName>
    </submittedName>
</protein>
<gene>
    <name evidence="1" type="ORF">S03H2_64675</name>
</gene>